<dbReference type="GO" id="GO:0003677">
    <property type="term" value="F:DNA binding"/>
    <property type="evidence" value="ECO:0007669"/>
    <property type="project" value="InterPro"/>
</dbReference>
<dbReference type="InterPro" id="IPR019554">
    <property type="entry name" value="Soluble_ligand-bd"/>
</dbReference>
<dbReference type="NCBIfam" id="TIGR00426">
    <property type="entry name" value="competence protein ComEA helix-hairpin-helix repeat region"/>
    <property type="match status" value="1"/>
</dbReference>
<dbReference type="GO" id="GO:0006281">
    <property type="term" value="P:DNA repair"/>
    <property type="evidence" value="ECO:0007669"/>
    <property type="project" value="InterPro"/>
</dbReference>
<dbReference type="Gene3D" id="1.10.150.320">
    <property type="entry name" value="Photosystem II 12 kDa extrinsic protein"/>
    <property type="match status" value="1"/>
</dbReference>
<protein>
    <recommendedName>
        <fullName evidence="2">Helix-hairpin-helix DNA-binding motif class 1 domain-containing protein</fullName>
    </recommendedName>
</protein>
<sequence length="253" mass="27487">MKKENRTLYKKQDRTGRKIGWILLVVLLAMSGCASEKKNRADGLTEVEFSTEDDGKASEEENDRISGEDAADADGRNSSKGVSGSGQPESDGMSQSEIRVYICGQICNPGVYTLEEDSRICDVIQKAGGLKEEASETYLNQAQRLEDGMKIYVPSKEEAKTLGDPAQELSGISGQVTGGAWDSAENGATQGKVNINRADKAELMTLTGIGETKAEAILSYRETNRGFQSLEELKQVEGIKDGTFQKIKDQICL</sequence>
<dbReference type="Pfam" id="PF10531">
    <property type="entry name" value="SLBB"/>
    <property type="match status" value="1"/>
</dbReference>
<evidence type="ECO:0000313" key="4">
    <source>
        <dbReference type="Proteomes" id="UP000265643"/>
    </source>
</evidence>
<feature type="compositionally biased region" description="Basic and acidic residues" evidence="1">
    <location>
        <begin position="53"/>
        <end position="77"/>
    </location>
</feature>
<dbReference type="SUPFAM" id="SSF47781">
    <property type="entry name" value="RuvA domain 2-like"/>
    <property type="match status" value="1"/>
</dbReference>
<dbReference type="InterPro" id="IPR051675">
    <property type="entry name" value="Endo/Exo/Phosphatase_dom_1"/>
</dbReference>
<comment type="caution">
    <text evidence="3">The sequence shown here is derived from an EMBL/GenBank/DDBJ whole genome shotgun (WGS) entry which is preliminary data.</text>
</comment>
<dbReference type="Pfam" id="PF12836">
    <property type="entry name" value="HHH_3"/>
    <property type="match status" value="1"/>
</dbReference>
<feature type="region of interest" description="Disordered" evidence="1">
    <location>
        <begin position="37"/>
        <end position="93"/>
    </location>
</feature>
<dbReference type="InterPro" id="IPR004509">
    <property type="entry name" value="Competence_ComEA_HhH"/>
</dbReference>
<proteinExistence type="predicted"/>
<evidence type="ECO:0000259" key="2">
    <source>
        <dbReference type="SMART" id="SM00278"/>
    </source>
</evidence>
<dbReference type="EMBL" id="BHGK01000001">
    <property type="protein sequence ID" value="GCA68150.1"/>
    <property type="molecule type" value="Genomic_DNA"/>
</dbReference>
<dbReference type="GO" id="GO:0015628">
    <property type="term" value="P:protein secretion by the type II secretion system"/>
    <property type="evidence" value="ECO:0007669"/>
    <property type="project" value="TreeGrafter"/>
</dbReference>
<dbReference type="PROSITE" id="PS51257">
    <property type="entry name" value="PROKAR_LIPOPROTEIN"/>
    <property type="match status" value="1"/>
</dbReference>
<reference evidence="4" key="1">
    <citation type="submission" date="2018-09" db="EMBL/GenBank/DDBJ databases">
        <title>Draft Genome Sequence of Mediterraneibacter sp. KCTC 15684.</title>
        <authorList>
            <person name="Kim J.S."/>
            <person name="Han K.I."/>
            <person name="Suh M.K."/>
            <person name="Lee K.C."/>
            <person name="Eom M.K."/>
            <person name="Lee J.H."/>
            <person name="Park S.H."/>
            <person name="Kang S.W."/>
            <person name="Park J.E."/>
            <person name="Oh B.S."/>
            <person name="Yu S.Y."/>
            <person name="Choi S.H."/>
            <person name="Lee D.H."/>
            <person name="Yoon H."/>
            <person name="Kim B."/>
            <person name="Yang S.J."/>
            <person name="Lee J.S."/>
        </authorList>
    </citation>
    <scope>NUCLEOTIDE SEQUENCE [LARGE SCALE GENOMIC DNA]</scope>
    <source>
        <strain evidence="4">KCTC 15684</strain>
    </source>
</reference>
<dbReference type="Proteomes" id="UP000265643">
    <property type="component" value="Unassembled WGS sequence"/>
</dbReference>
<evidence type="ECO:0000313" key="3">
    <source>
        <dbReference type="EMBL" id="GCA68150.1"/>
    </source>
</evidence>
<dbReference type="SMART" id="SM00278">
    <property type="entry name" value="HhH1"/>
    <property type="match status" value="2"/>
</dbReference>
<keyword evidence="4" id="KW-1185">Reference proteome</keyword>
<accession>A0A391P4H4</accession>
<dbReference type="PANTHER" id="PTHR21180:SF32">
    <property type="entry name" value="ENDONUCLEASE_EXONUCLEASE_PHOSPHATASE FAMILY DOMAIN-CONTAINING PROTEIN 1"/>
    <property type="match status" value="1"/>
</dbReference>
<gene>
    <name evidence="3" type="ORF">KGMB01110_25860</name>
</gene>
<evidence type="ECO:0000256" key="1">
    <source>
        <dbReference type="SAM" id="MobiDB-lite"/>
    </source>
</evidence>
<feature type="compositionally biased region" description="Polar residues" evidence="1">
    <location>
        <begin position="78"/>
        <end position="93"/>
    </location>
</feature>
<dbReference type="GO" id="GO:0015627">
    <property type="term" value="C:type II protein secretion system complex"/>
    <property type="evidence" value="ECO:0007669"/>
    <property type="project" value="TreeGrafter"/>
</dbReference>
<feature type="domain" description="Helix-hairpin-helix DNA-binding motif class 1" evidence="2">
    <location>
        <begin position="231"/>
        <end position="250"/>
    </location>
</feature>
<dbReference type="Gene3D" id="3.10.560.10">
    <property type="entry name" value="Outer membrane lipoprotein wza domain like"/>
    <property type="match status" value="1"/>
</dbReference>
<dbReference type="InterPro" id="IPR010994">
    <property type="entry name" value="RuvA_2-like"/>
</dbReference>
<dbReference type="AlphaFoldDB" id="A0A391P4H4"/>
<dbReference type="RefSeq" id="WP_170141732.1">
    <property type="nucleotide sequence ID" value="NZ_BHGK01000001.1"/>
</dbReference>
<feature type="domain" description="Helix-hairpin-helix DNA-binding motif class 1" evidence="2">
    <location>
        <begin position="201"/>
        <end position="220"/>
    </location>
</feature>
<organism evidence="3 4">
    <name type="scientific">Mediterraneibacter butyricigenes</name>
    <dbReference type="NCBI Taxonomy" id="2316025"/>
    <lineage>
        <taxon>Bacteria</taxon>
        <taxon>Bacillati</taxon>
        <taxon>Bacillota</taxon>
        <taxon>Clostridia</taxon>
        <taxon>Lachnospirales</taxon>
        <taxon>Lachnospiraceae</taxon>
        <taxon>Mediterraneibacter</taxon>
    </lineage>
</organism>
<dbReference type="PANTHER" id="PTHR21180">
    <property type="entry name" value="ENDONUCLEASE/EXONUCLEASE/PHOSPHATASE FAMILY DOMAIN-CONTAINING PROTEIN 1"/>
    <property type="match status" value="1"/>
</dbReference>
<dbReference type="InterPro" id="IPR003583">
    <property type="entry name" value="Hlx-hairpin-Hlx_DNA-bd_motif"/>
</dbReference>
<name>A0A391P4H4_9FIRM</name>